<dbReference type="OrthoDB" id="10254730at2759"/>
<sequence>MRTESSRSAVLGEGLARCLISQGHLLPLPGHICPIYWAWDHALQLNPLPDLLVVVEPDAVAQIPEFASVGNRLTSSPEWAAGCCLVNPGRFGRRLVKSHRPDIAVDVETDDDRTNSASVEYSFKVFYPYSGLVENSRLPD</sequence>
<name>A0A448WLD2_9PLAT</name>
<dbReference type="PANTHER" id="PTHR12708">
    <property type="entry name" value="DNA POLYMERASE EPSILON SUBUNIT B"/>
    <property type="match status" value="1"/>
</dbReference>
<gene>
    <name evidence="1" type="ORF">PXEA_LOCUS8082</name>
</gene>
<dbReference type="GO" id="GO:0006261">
    <property type="term" value="P:DNA-templated DNA replication"/>
    <property type="evidence" value="ECO:0007669"/>
    <property type="project" value="InterPro"/>
</dbReference>
<proteinExistence type="predicted"/>
<dbReference type="GO" id="GO:0042276">
    <property type="term" value="P:error-prone translesion synthesis"/>
    <property type="evidence" value="ECO:0007669"/>
    <property type="project" value="TreeGrafter"/>
</dbReference>
<organism evidence="1 2">
    <name type="scientific">Protopolystoma xenopodis</name>
    <dbReference type="NCBI Taxonomy" id="117903"/>
    <lineage>
        <taxon>Eukaryota</taxon>
        <taxon>Metazoa</taxon>
        <taxon>Spiralia</taxon>
        <taxon>Lophotrochozoa</taxon>
        <taxon>Platyhelminthes</taxon>
        <taxon>Monogenea</taxon>
        <taxon>Polyopisthocotylea</taxon>
        <taxon>Polystomatidea</taxon>
        <taxon>Polystomatidae</taxon>
        <taxon>Protopolystoma</taxon>
    </lineage>
</organism>
<reference evidence="1" key="1">
    <citation type="submission" date="2018-11" db="EMBL/GenBank/DDBJ databases">
        <authorList>
            <consortium name="Pathogen Informatics"/>
        </authorList>
    </citation>
    <scope>NUCLEOTIDE SEQUENCE</scope>
</reference>
<dbReference type="PANTHER" id="PTHR12708:SF0">
    <property type="entry name" value="DNA POLYMERASE EPSILON SUBUNIT 2"/>
    <property type="match status" value="1"/>
</dbReference>
<evidence type="ECO:0000313" key="1">
    <source>
        <dbReference type="EMBL" id="VEL14642.1"/>
    </source>
</evidence>
<comment type="caution">
    <text evidence="1">The sequence shown here is derived from an EMBL/GenBank/DDBJ whole genome shotgun (WGS) entry which is preliminary data.</text>
</comment>
<dbReference type="AlphaFoldDB" id="A0A448WLD2"/>
<evidence type="ECO:0000313" key="2">
    <source>
        <dbReference type="Proteomes" id="UP000784294"/>
    </source>
</evidence>
<dbReference type="InterPro" id="IPR016266">
    <property type="entry name" value="POLE2"/>
</dbReference>
<keyword evidence="2" id="KW-1185">Reference proteome</keyword>
<protein>
    <submittedName>
        <fullName evidence="1">Uncharacterized protein</fullName>
    </submittedName>
</protein>
<accession>A0A448WLD2</accession>
<dbReference type="EMBL" id="CAAALY010021837">
    <property type="protein sequence ID" value="VEL14642.1"/>
    <property type="molecule type" value="Genomic_DNA"/>
</dbReference>
<dbReference type="GO" id="GO:0008622">
    <property type="term" value="C:epsilon DNA polymerase complex"/>
    <property type="evidence" value="ECO:0007669"/>
    <property type="project" value="InterPro"/>
</dbReference>
<dbReference type="GO" id="GO:0003677">
    <property type="term" value="F:DNA binding"/>
    <property type="evidence" value="ECO:0007669"/>
    <property type="project" value="InterPro"/>
</dbReference>
<dbReference type="Proteomes" id="UP000784294">
    <property type="component" value="Unassembled WGS sequence"/>
</dbReference>